<accession>A0A0M6Y5B8</accession>
<reference evidence="3" key="1">
    <citation type="submission" date="2015-07" db="EMBL/GenBank/DDBJ databases">
        <authorList>
            <person name="Rodrigo-Torres Lidia"/>
            <person name="Arahal R.David."/>
        </authorList>
    </citation>
    <scope>NUCLEOTIDE SEQUENCE [LARGE SCALE GENOMIC DNA]</scope>
    <source>
        <strain evidence="3">CECT 4801</strain>
    </source>
</reference>
<evidence type="ECO:0000313" key="3">
    <source>
        <dbReference type="Proteomes" id="UP000048926"/>
    </source>
</evidence>
<name>A0A0M6Y5B8_9HYPH</name>
<gene>
    <name evidence="2" type="ORF">LAL4801_03745</name>
</gene>
<organism evidence="2 3">
    <name type="scientific">Roseibium aggregatum</name>
    <dbReference type="NCBI Taxonomy" id="187304"/>
    <lineage>
        <taxon>Bacteria</taxon>
        <taxon>Pseudomonadati</taxon>
        <taxon>Pseudomonadota</taxon>
        <taxon>Alphaproteobacteria</taxon>
        <taxon>Hyphomicrobiales</taxon>
        <taxon>Stappiaceae</taxon>
        <taxon>Roseibium</taxon>
    </lineage>
</organism>
<dbReference type="AlphaFoldDB" id="A0A0M6Y5B8"/>
<keyword evidence="3" id="KW-1185">Reference proteome</keyword>
<dbReference type="Pfam" id="PF06568">
    <property type="entry name" value="YjiS-like"/>
    <property type="match status" value="1"/>
</dbReference>
<dbReference type="Proteomes" id="UP000048926">
    <property type="component" value="Unassembled WGS sequence"/>
</dbReference>
<dbReference type="OrthoDB" id="7679161at2"/>
<sequence>MSLEIDTIFRSRANSRSVLFSALRVCVAEFRNYLRRRETNRALSRLNESELKDIGLQRTELGYSELHDDRFKLGPRRG</sequence>
<evidence type="ECO:0000313" key="2">
    <source>
        <dbReference type="EMBL" id="CTQ45296.1"/>
    </source>
</evidence>
<dbReference type="KEGG" id="lagg:B0E33_04620"/>
<evidence type="ECO:0000259" key="1">
    <source>
        <dbReference type="Pfam" id="PF06568"/>
    </source>
</evidence>
<protein>
    <recommendedName>
        <fullName evidence="1">YjiS-like domain-containing protein</fullName>
    </recommendedName>
</protein>
<dbReference type="RefSeq" id="WP_023001666.1">
    <property type="nucleotide sequence ID" value="NZ_CP045622.1"/>
</dbReference>
<dbReference type="InterPro" id="IPR009506">
    <property type="entry name" value="YjiS-like"/>
</dbReference>
<proteinExistence type="predicted"/>
<dbReference type="EMBL" id="CXST01000002">
    <property type="protein sequence ID" value="CTQ45296.1"/>
    <property type="molecule type" value="Genomic_DNA"/>
</dbReference>
<feature type="domain" description="YjiS-like" evidence="1">
    <location>
        <begin position="29"/>
        <end position="60"/>
    </location>
</feature>